<feature type="transmembrane region" description="Helical" evidence="3">
    <location>
        <begin position="59"/>
        <end position="79"/>
    </location>
</feature>
<keyword evidence="5" id="KW-1185">Reference proteome</keyword>
<evidence type="ECO:0000313" key="4">
    <source>
        <dbReference type="EMBL" id="PYH69036.1"/>
    </source>
</evidence>
<dbReference type="Pfam" id="PF11807">
    <property type="entry name" value="UstYa"/>
    <property type="match status" value="1"/>
</dbReference>
<evidence type="ECO:0000256" key="1">
    <source>
        <dbReference type="ARBA" id="ARBA00004685"/>
    </source>
</evidence>
<accession>A0A319B841</accession>
<proteinExistence type="inferred from homology"/>
<dbReference type="AlphaFoldDB" id="A0A319B841"/>
<dbReference type="OrthoDB" id="3687641at2759"/>
<dbReference type="PANTHER" id="PTHR33365:SF4">
    <property type="entry name" value="CYCLOCHLOROTINE BIOSYNTHESIS PROTEIN O"/>
    <property type="match status" value="1"/>
</dbReference>
<organism evidence="4 5">
    <name type="scientific">Aspergillus vadensis (strain CBS 113365 / IMI 142717 / IBT 24658)</name>
    <dbReference type="NCBI Taxonomy" id="1448311"/>
    <lineage>
        <taxon>Eukaryota</taxon>
        <taxon>Fungi</taxon>
        <taxon>Dikarya</taxon>
        <taxon>Ascomycota</taxon>
        <taxon>Pezizomycotina</taxon>
        <taxon>Eurotiomycetes</taxon>
        <taxon>Eurotiomycetidae</taxon>
        <taxon>Eurotiales</taxon>
        <taxon>Aspergillaceae</taxon>
        <taxon>Aspergillus</taxon>
        <taxon>Aspergillus subgen. Circumdati</taxon>
    </lineage>
</organism>
<name>A0A319B841_ASPVC</name>
<dbReference type="GeneID" id="37212783"/>
<comment type="pathway">
    <text evidence="1">Mycotoxin biosynthesis.</text>
</comment>
<evidence type="ECO:0000256" key="2">
    <source>
        <dbReference type="ARBA" id="ARBA00035112"/>
    </source>
</evidence>
<comment type="similarity">
    <text evidence="2">Belongs to the ustYa family.</text>
</comment>
<reference evidence="4" key="1">
    <citation type="submission" date="2016-12" db="EMBL/GenBank/DDBJ databases">
        <title>The genomes of Aspergillus section Nigri reveals drivers in fungal speciation.</title>
        <authorList>
            <consortium name="DOE Joint Genome Institute"/>
            <person name="Vesth T.C."/>
            <person name="Nybo J."/>
            <person name="Theobald S."/>
            <person name="Brandl J."/>
            <person name="Frisvad J.C."/>
            <person name="Nielsen K.F."/>
            <person name="Lyhne E.K."/>
            <person name="Kogle M.E."/>
            <person name="Kuo A."/>
            <person name="Riley R."/>
            <person name="Clum A."/>
            <person name="Nolan M."/>
            <person name="Lipzen A."/>
            <person name="Salamov A."/>
            <person name="Henrissat B."/>
            <person name="Wiebenga A."/>
            <person name="De Vries R.P."/>
            <person name="Grigoriev I.V."/>
            <person name="Mortensen U.H."/>
            <person name="Andersen M.R."/>
            <person name="Baker S.E."/>
        </authorList>
    </citation>
    <scope>NUCLEOTIDE SEQUENCE [LARGE SCALE GENOMIC DNA]</scope>
    <source>
        <strain evidence="4">CBS 113365</strain>
    </source>
</reference>
<dbReference type="RefSeq" id="XP_025562830.1">
    <property type="nucleotide sequence ID" value="XM_025708191.1"/>
</dbReference>
<protein>
    <recommendedName>
        <fullName evidence="6">Tat pathway signal sequence</fullName>
    </recommendedName>
</protein>
<dbReference type="PANTHER" id="PTHR33365">
    <property type="entry name" value="YALI0B05434P"/>
    <property type="match status" value="1"/>
</dbReference>
<dbReference type="GO" id="GO:0043386">
    <property type="term" value="P:mycotoxin biosynthetic process"/>
    <property type="evidence" value="ECO:0007669"/>
    <property type="project" value="InterPro"/>
</dbReference>
<gene>
    <name evidence="4" type="ORF">BO88DRAFT_414968</name>
</gene>
<dbReference type="Proteomes" id="UP000248405">
    <property type="component" value="Unassembled WGS sequence"/>
</dbReference>
<keyword evidence="3" id="KW-0472">Membrane</keyword>
<evidence type="ECO:0008006" key="6">
    <source>
        <dbReference type="Google" id="ProtNLM"/>
    </source>
</evidence>
<evidence type="ECO:0000313" key="5">
    <source>
        <dbReference type="Proteomes" id="UP000248405"/>
    </source>
</evidence>
<evidence type="ECO:0000256" key="3">
    <source>
        <dbReference type="SAM" id="Phobius"/>
    </source>
</evidence>
<dbReference type="EMBL" id="KZ821624">
    <property type="protein sequence ID" value="PYH69036.1"/>
    <property type="molecule type" value="Genomic_DNA"/>
</dbReference>
<dbReference type="InterPro" id="IPR021765">
    <property type="entry name" value="UstYa-like"/>
</dbReference>
<keyword evidence="3" id="KW-0812">Transmembrane</keyword>
<sequence>MFLEAEGRTSDTMALQLSDCGYEKKVNWEDSLLNDERDAFLVDELHIPLSSTPRKMMKLSTMLLALSGFLNILLLMFIGQQYSQRGASNPIFPQSIYSPIQEALRYKEVLFSSGFGNERTKYMGNSTAADKAWYELYPRTVLRIPKASADQLVNKTIPIAGSEDQFPVLISVFHELHCLDSIRHLYYGHVERFSEDPVINKAILAPGHIDHCFDSLRQTIMCNADISPIPYQWVESRGKALGSLGVLHTCRDYDALLEWAMQPEHDIGDWDETVKPSTIP</sequence>
<keyword evidence="3" id="KW-1133">Transmembrane helix</keyword>